<sequence>MLLSRILKDNRKRKHSLRDIFNAIFYLLKTGCQLDTPEQISSVRRNKLTTFRRSKWLGFAGAN</sequence>
<evidence type="ECO:0000313" key="1">
    <source>
        <dbReference type="EMBL" id="BBE16194.1"/>
    </source>
</evidence>
<evidence type="ECO:0000313" key="2">
    <source>
        <dbReference type="Proteomes" id="UP001193389"/>
    </source>
</evidence>
<dbReference type="AlphaFoldDB" id="A0A5K7S4B5"/>
<keyword evidence="2" id="KW-1185">Reference proteome</keyword>
<name>A0A5K7S4B5_9BACT</name>
<organism evidence="1 2">
    <name type="scientific">Aquipluma nitroreducens</name>
    <dbReference type="NCBI Taxonomy" id="2010828"/>
    <lineage>
        <taxon>Bacteria</taxon>
        <taxon>Pseudomonadati</taxon>
        <taxon>Bacteroidota</taxon>
        <taxon>Bacteroidia</taxon>
        <taxon>Marinilabiliales</taxon>
        <taxon>Prolixibacteraceae</taxon>
        <taxon>Aquipluma</taxon>
    </lineage>
</organism>
<dbReference type="EMBL" id="AP018694">
    <property type="protein sequence ID" value="BBE16194.1"/>
    <property type="molecule type" value="Genomic_DNA"/>
</dbReference>
<dbReference type="KEGG" id="anf:AQPE_0331"/>
<gene>
    <name evidence="1" type="ORF">AQPE_0331</name>
</gene>
<protein>
    <submittedName>
        <fullName evidence="1">Mobile element protein</fullName>
    </submittedName>
</protein>
<accession>A0A5K7S4B5</accession>
<proteinExistence type="predicted"/>
<reference evidence="1" key="1">
    <citation type="journal article" date="2020" name="Int. J. Syst. Evol. Microbiol.">
        <title>Aquipluma nitroreducens gen. nov. sp. nov., a novel facultatively anaerobic bacterium isolated from a freshwater lake.</title>
        <authorList>
            <person name="Watanabe M."/>
            <person name="Kojima H."/>
            <person name="Fukui M."/>
        </authorList>
    </citation>
    <scope>NUCLEOTIDE SEQUENCE</scope>
    <source>
        <strain evidence="1">MeG22</strain>
    </source>
</reference>
<dbReference type="Proteomes" id="UP001193389">
    <property type="component" value="Chromosome"/>
</dbReference>